<comment type="similarity">
    <text evidence="2">Belongs to the prokaryotic molybdopterin-containing oxidoreductase family.</text>
</comment>
<dbReference type="InterPro" id="IPR006655">
    <property type="entry name" value="Mopterin_OxRdtase_prok_CS"/>
</dbReference>
<accession>A0A368Y5S3</accession>
<name>A0A368Y5S3_9BURK</name>
<dbReference type="PANTHER" id="PTHR43742:SF6">
    <property type="entry name" value="OXIDOREDUCTASE YYAE-RELATED"/>
    <property type="match status" value="1"/>
</dbReference>
<evidence type="ECO:0000256" key="5">
    <source>
        <dbReference type="ARBA" id="ARBA00023002"/>
    </source>
</evidence>
<keyword evidence="6" id="KW-0408">Iron</keyword>
<sequence>MSRTDLDPGMEVTVHGTCPHDCPDTCAMLITVRDGVATKVKGDPAHPTTQGVLCTKVSRYLERTYSPDRVLHPMRRVGGKGPGQGRFERIGWDEALDTIATRLQAIAADDPQAIFPYAYSGTLGLVHNFGMPRRFFHRLGASLPERTLCATAGRMGYNTVVGAQIGTDITHFAESRLILLWGTNPITSNLHLWTRIAEARRNGARVIAIDPYRSQSAEKADWHLAPLPGTDGALAFGLMHVLIAEDLLDHDYIARHTLGYEALAARAAAFTPEVVAGITGLAADDVRQLARQYGGERASAIRVNFGLQRHAGGGNAVRAIACLPALTGAWREPAGGVLLDNAGAHAPDLAALDGRHLLPDPPPRKVNMAQIGKALTELNDPPIKALFVYASNPMAVAPNNTLLRRGMLREDLFTVVHEIFLTDTCDYADIVLPATTQLEQLDVHRPYGTLYTMLNEQAIAPLGEAVSNAELFRRLAARMGFDEACFRQSDEEIAREAHDLTAPVNATLDFDSLRRDGWRRLDLPERFAPFADGNFPTPSGRCEFESASAAAQGWSAVPEFIPPRESVLGNPALAARFPLMLLTPPARHYLNSSFSSIASLAREIGPPWVEINPADAQARGIVHGDRVRVFNARGAFEVDARVVEKVRPGVLVAPSIWWQKMSADGENANAVTSDGAADIGQGATYYDTAVEVARWDRATPSCC</sequence>
<dbReference type="InterPro" id="IPR006963">
    <property type="entry name" value="Mopterin_OxRdtase_4Fe-4S_dom"/>
</dbReference>
<dbReference type="AlphaFoldDB" id="A0A368Y5S3"/>
<dbReference type="InterPro" id="IPR009010">
    <property type="entry name" value="Asp_de-COase-like_dom_sf"/>
</dbReference>
<proteinExistence type="inferred from homology"/>
<dbReference type="Gene3D" id="3.40.228.10">
    <property type="entry name" value="Dimethylsulfoxide Reductase, domain 2"/>
    <property type="match status" value="1"/>
</dbReference>
<keyword evidence="7" id="KW-0411">Iron-sulfur</keyword>
<dbReference type="PROSITE" id="PS51669">
    <property type="entry name" value="4FE4S_MOW_BIS_MGD"/>
    <property type="match status" value="1"/>
</dbReference>
<dbReference type="InterPro" id="IPR006656">
    <property type="entry name" value="Mopterin_OxRdtase"/>
</dbReference>
<dbReference type="InterPro" id="IPR006657">
    <property type="entry name" value="MoPterin_dinucl-bd_dom"/>
</dbReference>
<organism evidence="9 10">
    <name type="scientific">Pseudorhodoferax soli</name>
    <dbReference type="NCBI Taxonomy" id="545864"/>
    <lineage>
        <taxon>Bacteria</taxon>
        <taxon>Pseudomonadati</taxon>
        <taxon>Pseudomonadota</taxon>
        <taxon>Betaproteobacteria</taxon>
        <taxon>Burkholderiales</taxon>
        <taxon>Comamonadaceae</taxon>
    </lineage>
</organism>
<dbReference type="Pfam" id="PF04879">
    <property type="entry name" value="Molybdop_Fe4S4"/>
    <property type="match status" value="1"/>
</dbReference>
<dbReference type="PROSITE" id="PS00490">
    <property type="entry name" value="MOLYBDOPTERIN_PROK_2"/>
    <property type="match status" value="1"/>
</dbReference>
<dbReference type="Pfam" id="PF01568">
    <property type="entry name" value="Molydop_binding"/>
    <property type="match status" value="1"/>
</dbReference>
<dbReference type="GO" id="GO:0043546">
    <property type="term" value="F:molybdopterin cofactor binding"/>
    <property type="evidence" value="ECO:0007669"/>
    <property type="project" value="InterPro"/>
</dbReference>
<evidence type="ECO:0000256" key="2">
    <source>
        <dbReference type="ARBA" id="ARBA00010312"/>
    </source>
</evidence>
<evidence type="ECO:0000313" key="10">
    <source>
        <dbReference type="Proteomes" id="UP000252884"/>
    </source>
</evidence>
<dbReference type="SUPFAM" id="SSF50692">
    <property type="entry name" value="ADC-like"/>
    <property type="match status" value="1"/>
</dbReference>
<dbReference type="EMBL" id="QPJK01000001">
    <property type="protein sequence ID" value="RCW75552.1"/>
    <property type="molecule type" value="Genomic_DNA"/>
</dbReference>
<evidence type="ECO:0000256" key="7">
    <source>
        <dbReference type="ARBA" id="ARBA00023014"/>
    </source>
</evidence>
<dbReference type="GO" id="GO:0046872">
    <property type="term" value="F:metal ion binding"/>
    <property type="evidence" value="ECO:0007669"/>
    <property type="project" value="UniProtKB-KW"/>
</dbReference>
<comment type="caution">
    <text evidence="9">The sequence shown here is derived from an EMBL/GenBank/DDBJ whole genome shotgun (WGS) entry which is preliminary data.</text>
</comment>
<dbReference type="Gene3D" id="2.20.25.90">
    <property type="entry name" value="ADC-like domains"/>
    <property type="match status" value="1"/>
</dbReference>
<evidence type="ECO:0000256" key="4">
    <source>
        <dbReference type="ARBA" id="ARBA00022723"/>
    </source>
</evidence>
<feature type="domain" description="4Fe-4S Mo/W bis-MGD-type" evidence="8">
    <location>
        <begin position="11"/>
        <end position="68"/>
    </location>
</feature>
<keyword evidence="4" id="KW-0479">Metal-binding</keyword>
<evidence type="ECO:0000256" key="6">
    <source>
        <dbReference type="ARBA" id="ARBA00023004"/>
    </source>
</evidence>
<evidence type="ECO:0000259" key="8">
    <source>
        <dbReference type="PROSITE" id="PS51669"/>
    </source>
</evidence>
<dbReference type="InterPro" id="IPR050612">
    <property type="entry name" value="Prok_Mopterin_Oxidored"/>
</dbReference>
<gene>
    <name evidence="9" type="ORF">DES41_101145</name>
</gene>
<dbReference type="RefSeq" id="WP_245965529.1">
    <property type="nucleotide sequence ID" value="NZ_QPJK01000001.1"/>
</dbReference>
<comment type="cofactor">
    <cofactor evidence="1">
        <name>Mo-bis(molybdopterin guanine dinucleotide)</name>
        <dbReference type="ChEBI" id="CHEBI:60539"/>
    </cofactor>
</comment>
<dbReference type="Proteomes" id="UP000252884">
    <property type="component" value="Unassembled WGS sequence"/>
</dbReference>
<protein>
    <submittedName>
        <fullName evidence="9">Anaerobic selenocysteine-containing dehydrogenase</fullName>
    </submittedName>
</protein>
<evidence type="ECO:0000256" key="1">
    <source>
        <dbReference type="ARBA" id="ARBA00001942"/>
    </source>
</evidence>
<dbReference type="Gene3D" id="3.40.50.740">
    <property type="match status" value="1"/>
</dbReference>
<dbReference type="InterPro" id="IPR037920">
    <property type="entry name" value="YoaE_C"/>
</dbReference>
<dbReference type="GO" id="GO:0016491">
    <property type="term" value="F:oxidoreductase activity"/>
    <property type="evidence" value="ECO:0007669"/>
    <property type="project" value="UniProtKB-KW"/>
</dbReference>
<dbReference type="GO" id="GO:0051536">
    <property type="term" value="F:iron-sulfur cluster binding"/>
    <property type="evidence" value="ECO:0007669"/>
    <property type="project" value="UniProtKB-KW"/>
</dbReference>
<dbReference type="Pfam" id="PF00384">
    <property type="entry name" value="Molybdopterin"/>
    <property type="match status" value="1"/>
</dbReference>
<evidence type="ECO:0000256" key="3">
    <source>
        <dbReference type="ARBA" id="ARBA00022505"/>
    </source>
</evidence>
<dbReference type="SUPFAM" id="SSF53706">
    <property type="entry name" value="Formate dehydrogenase/DMSO reductase, domains 1-3"/>
    <property type="match status" value="1"/>
</dbReference>
<dbReference type="Gene3D" id="3.30.2070.10">
    <property type="entry name" value="Formate dehydrogenase/DMSO reductase"/>
    <property type="match status" value="1"/>
</dbReference>
<evidence type="ECO:0000313" key="9">
    <source>
        <dbReference type="EMBL" id="RCW75552.1"/>
    </source>
</evidence>
<keyword evidence="5" id="KW-0560">Oxidoreductase</keyword>
<keyword evidence="3" id="KW-0500">Molybdenum</keyword>
<dbReference type="CDD" id="cd02766">
    <property type="entry name" value="MopB_3"/>
    <property type="match status" value="1"/>
</dbReference>
<dbReference type="CDD" id="cd02786">
    <property type="entry name" value="MopB_CT_3"/>
    <property type="match status" value="1"/>
</dbReference>
<dbReference type="PANTHER" id="PTHR43742">
    <property type="entry name" value="TRIMETHYLAMINE-N-OXIDE REDUCTASE"/>
    <property type="match status" value="1"/>
</dbReference>
<keyword evidence="10" id="KW-1185">Reference proteome</keyword>
<dbReference type="Gene3D" id="2.40.40.20">
    <property type="match status" value="1"/>
</dbReference>
<reference evidence="9 10" key="1">
    <citation type="submission" date="2018-07" db="EMBL/GenBank/DDBJ databases">
        <title>Genomic Encyclopedia of Type Strains, Phase IV (KMG-IV): sequencing the most valuable type-strain genomes for metagenomic binning, comparative biology and taxonomic classification.</title>
        <authorList>
            <person name="Goeker M."/>
        </authorList>
    </citation>
    <scope>NUCLEOTIDE SEQUENCE [LARGE SCALE GENOMIC DNA]</scope>
    <source>
        <strain evidence="9 10">DSM 21634</strain>
    </source>
</reference>
<dbReference type="SMART" id="SM00926">
    <property type="entry name" value="Molybdop_Fe4S4"/>
    <property type="match status" value="1"/>
</dbReference>